<evidence type="ECO:0000313" key="1">
    <source>
        <dbReference type="EMBL" id="CAH1395769.1"/>
    </source>
</evidence>
<sequence length="81" mass="9170">MRHGGRRAVDNVDPPLPPLSLRKKFYLPVSGLVMKGRDTTGSEPLSMKKLVWRSNGREATASQQRRCLYHCHGPIQNMPSR</sequence>
<dbReference type="Proteomes" id="UP001152798">
    <property type="component" value="Chromosome 3"/>
</dbReference>
<proteinExistence type="predicted"/>
<organism evidence="1 2">
    <name type="scientific">Nezara viridula</name>
    <name type="common">Southern green stink bug</name>
    <name type="synonym">Cimex viridulus</name>
    <dbReference type="NCBI Taxonomy" id="85310"/>
    <lineage>
        <taxon>Eukaryota</taxon>
        <taxon>Metazoa</taxon>
        <taxon>Ecdysozoa</taxon>
        <taxon>Arthropoda</taxon>
        <taxon>Hexapoda</taxon>
        <taxon>Insecta</taxon>
        <taxon>Pterygota</taxon>
        <taxon>Neoptera</taxon>
        <taxon>Paraneoptera</taxon>
        <taxon>Hemiptera</taxon>
        <taxon>Heteroptera</taxon>
        <taxon>Panheteroptera</taxon>
        <taxon>Pentatomomorpha</taxon>
        <taxon>Pentatomoidea</taxon>
        <taxon>Pentatomidae</taxon>
        <taxon>Pentatominae</taxon>
        <taxon>Nezara</taxon>
    </lineage>
</organism>
<gene>
    <name evidence="1" type="ORF">NEZAVI_LOCUS5979</name>
</gene>
<accession>A0A9P0MH90</accession>
<dbReference type="AlphaFoldDB" id="A0A9P0MH90"/>
<name>A0A9P0MH90_NEZVI</name>
<reference evidence="1" key="1">
    <citation type="submission" date="2022-01" db="EMBL/GenBank/DDBJ databases">
        <authorList>
            <person name="King R."/>
        </authorList>
    </citation>
    <scope>NUCLEOTIDE SEQUENCE</scope>
</reference>
<evidence type="ECO:0000313" key="2">
    <source>
        <dbReference type="Proteomes" id="UP001152798"/>
    </source>
</evidence>
<keyword evidence="2" id="KW-1185">Reference proteome</keyword>
<protein>
    <submittedName>
        <fullName evidence="1">Uncharacterized protein</fullName>
    </submittedName>
</protein>
<dbReference type="EMBL" id="OV725079">
    <property type="protein sequence ID" value="CAH1395769.1"/>
    <property type="molecule type" value="Genomic_DNA"/>
</dbReference>